<evidence type="ECO:0000256" key="2">
    <source>
        <dbReference type="ARBA" id="ARBA00023315"/>
    </source>
</evidence>
<dbReference type="Pfam" id="PF00583">
    <property type="entry name" value="Acetyltransf_1"/>
    <property type="match status" value="1"/>
</dbReference>
<evidence type="ECO:0000313" key="5">
    <source>
        <dbReference type="Proteomes" id="UP001299608"/>
    </source>
</evidence>
<dbReference type="RefSeq" id="WP_238053673.1">
    <property type="nucleotide sequence ID" value="NZ_JAKNGE010000021.1"/>
</dbReference>
<keyword evidence="2" id="KW-0012">Acyltransferase</keyword>
<dbReference type="PROSITE" id="PS51186">
    <property type="entry name" value="GNAT"/>
    <property type="match status" value="1"/>
</dbReference>
<dbReference type="GO" id="GO:0016747">
    <property type="term" value="F:acyltransferase activity, transferring groups other than amino-acyl groups"/>
    <property type="evidence" value="ECO:0007669"/>
    <property type="project" value="InterPro"/>
</dbReference>
<evidence type="ECO:0000256" key="1">
    <source>
        <dbReference type="ARBA" id="ARBA00022679"/>
    </source>
</evidence>
<protein>
    <submittedName>
        <fullName evidence="4">GNAT family N-acetyltransferase</fullName>
    </submittedName>
</protein>
<reference evidence="4" key="1">
    <citation type="submission" date="2022-01" db="EMBL/GenBank/DDBJ databases">
        <title>Collection of gut derived symbiotic bacterial strains cultured from healthy donors.</title>
        <authorList>
            <person name="Lin H."/>
            <person name="Kohout C."/>
            <person name="Waligurski E."/>
            <person name="Pamer E.G."/>
        </authorList>
    </citation>
    <scope>NUCLEOTIDE SEQUENCE</scope>
    <source>
        <strain evidence="4">DFI.6.55</strain>
    </source>
</reference>
<dbReference type="AlphaFoldDB" id="A0AAW5BST2"/>
<proteinExistence type="predicted"/>
<comment type="caution">
    <text evidence="4">The sequence shown here is derived from an EMBL/GenBank/DDBJ whole genome shotgun (WGS) entry which is preliminary data.</text>
</comment>
<evidence type="ECO:0000259" key="3">
    <source>
        <dbReference type="PROSITE" id="PS51186"/>
    </source>
</evidence>
<organism evidence="4 5">
    <name type="scientific">Enterocloster aldenensis</name>
    <dbReference type="NCBI Taxonomy" id="358742"/>
    <lineage>
        <taxon>Bacteria</taxon>
        <taxon>Bacillati</taxon>
        <taxon>Bacillota</taxon>
        <taxon>Clostridia</taxon>
        <taxon>Lachnospirales</taxon>
        <taxon>Lachnospiraceae</taxon>
        <taxon>Enterocloster</taxon>
    </lineage>
</organism>
<dbReference type="InterPro" id="IPR000182">
    <property type="entry name" value="GNAT_dom"/>
</dbReference>
<evidence type="ECO:0000313" key="4">
    <source>
        <dbReference type="EMBL" id="MCG4747073.1"/>
    </source>
</evidence>
<dbReference type="Gene3D" id="3.40.630.30">
    <property type="match status" value="1"/>
</dbReference>
<dbReference type="SUPFAM" id="SSF55729">
    <property type="entry name" value="Acyl-CoA N-acyltransferases (Nat)"/>
    <property type="match status" value="1"/>
</dbReference>
<dbReference type="InterPro" id="IPR016181">
    <property type="entry name" value="Acyl_CoA_acyltransferase"/>
</dbReference>
<name>A0AAW5BST2_9FIRM</name>
<dbReference type="PANTHER" id="PTHR43420">
    <property type="entry name" value="ACETYLTRANSFERASE"/>
    <property type="match status" value="1"/>
</dbReference>
<accession>A0AAW5BST2</accession>
<sequence>MKIIHTPSLSREQAHDIRTITDLCRQTDGTTLSCPGDGDHFWLLYGDGSRMQAFLAVYKMDGSSWECSAFTRPGCRNQGYFHALLEQACRDSQEEGGPDLCFVTDNRCPDTLKVLRHLDAEFLYDEYMMEIDLPLAEEGPGLQNLDSRYHVFAECLEEDGEMSLTMWITPGGDSSATDRSCPDSLTDSRDRLPTGTCRIVVHGTGAYLYGLEILPRHRKKGLGTWFLYHIMSRLAGQGCRRLRLQVSGTNAPALGLYRKTGFRITETLSYYLY</sequence>
<dbReference type="PANTHER" id="PTHR43420:SF12">
    <property type="entry name" value="N-ACETYLTRANSFERASE DOMAIN-CONTAINING PROTEIN"/>
    <property type="match status" value="1"/>
</dbReference>
<dbReference type="InterPro" id="IPR050680">
    <property type="entry name" value="YpeA/RimI_acetyltransf"/>
</dbReference>
<keyword evidence="1" id="KW-0808">Transferase</keyword>
<dbReference type="Proteomes" id="UP001299608">
    <property type="component" value="Unassembled WGS sequence"/>
</dbReference>
<dbReference type="CDD" id="cd04301">
    <property type="entry name" value="NAT_SF"/>
    <property type="match status" value="1"/>
</dbReference>
<dbReference type="EMBL" id="JAKNGE010000021">
    <property type="protein sequence ID" value="MCG4747073.1"/>
    <property type="molecule type" value="Genomic_DNA"/>
</dbReference>
<feature type="domain" description="N-acetyltransferase" evidence="3">
    <location>
        <begin position="131"/>
        <end position="273"/>
    </location>
</feature>
<gene>
    <name evidence="4" type="ORF">L0N08_16730</name>
</gene>